<dbReference type="RefSeq" id="WP_002400698.1">
    <property type="nucleotide sequence ID" value="NZ_JH813193.1"/>
</dbReference>
<dbReference type="AlphaFoldDB" id="J6JPZ8"/>
<evidence type="ECO:0000256" key="3">
    <source>
        <dbReference type="ARBA" id="ARBA00022801"/>
    </source>
</evidence>
<dbReference type="InterPro" id="IPR036412">
    <property type="entry name" value="HAD-like_sf"/>
</dbReference>
<dbReference type="InterPro" id="IPR006439">
    <property type="entry name" value="HAD-SF_hydro_IA"/>
</dbReference>
<evidence type="ECO:0000256" key="1">
    <source>
        <dbReference type="ARBA" id="ARBA00001946"/>
    </source>
</evidence>
<dbReference type="PANTHER" id="PTHR46470">
    <property type="entry name" value="N-ACYLNEURAMINATE-9-PHOSPHATASE"/>
    <property type="match status" value="1"/>
</dbReference>
<dbReference type="PATRIC" id="fig|1134806.3.peg.2533"/>
<dbReference type="SFLD" id="SFLDG01129">
    <property type="entry name" value="C1.5:_HAD__Beta-PGM__Phosphata"/>
    <property type="match status" value="1"/>
</dbReference>
<dbReference type="Proteomes" id="UP000006403">
    <property type="component" value="Unassembled WGS sequence"/>
</dbReference>
<name>J6JPZ8_ENTFC</name>
<dbReference type="Gene3D" id="3.40.50.1000">
    <property type="entry name" value="HAD superfamily/HAD-like"/>
    <property type="match status" value="1"/>
</dbReference>
<keyword evidence="2" id="KW-0479">Metal-binding</keyword>
<dbReference type="NCBIfam" id="TIGR01509">
    <property type="entry name" value="HAD-SF-IA-v3"/>
    <property type="match status" value="1"/>
</dbReference>
<dbReference type="InterPro" id="IPR051400">
    <property type="entry name" value="HAD-like_hydrolase"/>
</dbReference>
<dbReference type="SFLD" id="SFLDS00003">
    <property type="entry name" value="Haloacid_Dehalogenase"/>
    <property type="match status" value="1"/>
</dbReference>
<dbReference type="SUPFAM" id="SSF56784">
    <property type="entry name" value="HAD-like"/>
    <property type="match status" value="1"/>
</dbReference>
<protein>
    <submittedName>
        <fullName evidence="5">HAD hydrolase, family IA, variant 1</fullName>
    </submittedName>
</protein>
<comment type="caution">
    <text evidence="5">The sequence shown here is derived from an EMBL/GenBank/DDBJ whole genome shotgun (WGS) entry which is preliminary data.</text>
</comment>
<dbReference type="NCBIfam" id="TIGR01549">
    <property type="entry name" value="HAD-SF-IA-v1"/>
    <property type="match status" value="1"/>
</dbReference>
<dbReference type="PRINTS" id="PR00413">
    <property type="entry name" value="HADHALOGNASE"/>
</dbReference>
<sequence length="232" mass="27282">MKAVLFDVDDTLYDQLHPFQRAYEKHFNFPNVSIEMLYILSRKYSDEVFHLSESGDMTMEEMYRYRIGKALAYFDHEITSEKAMEFQKTYQQYQQLIELTPDMINALNYCKEKQVILGIITNGPLDHQKRKINQLQLKKWIPESNIFISSEIGVAKPDPEIFYLAEKKLKLNKKNTYFVGDSFQNDIIGAKSAGWKAIWSNQRNHPEPTTIVKPDYIINNKKTLLEVLEELL</sequence>
<dbReference type="PANTHER" id="PTHR46470:SF2">
    <property type="entry name" value="GLYCERALDEHYDE 3-PHOSPHATE PHOSPHATASE"/>
    <property type="match status" value="1"/>
</dbReference>
<gene>
    <name evidence="5" type="ORF">HMPREF1348_02653</name>
</gene>
<reference evidence="5 6" key="1">
    <citation type="submission" date="2012-04" db="EMBL/GenBank/DDBJ databases">
        <authorList>
            <person name="Weinstock G."/>
            <person name="Sodergren E."/>
            <person name="Lobos E.A."/>
            <person name="Fulton L."/>
            <person name="Fulton R."/>
            <person name="Courtney L."/>
            <person name="Fronick C."/>
            <person name="O'Laughlin M."/>
            <person name="Godfrey J."/>
            <person name="Wilson R.M."/>
            <person name="Miner T."/>
            <person name="Farmer C."/>
            <person name="Delehaunty K."/>
            <person name="Cordes M."/>
            <person name="Minx P."/>
            <person name="Tomlinson C."/>
            <person name="Chen J."/>
            <person name="Wollam A."/>
            <person name="Pepin K.H."/>
            <person name="Bhonagiri V."/>
            <person name="Zhang X."/>
            <person name="Suruliraj S."/>
            <person name="Warren W."/>
            <person name="Mitreva M."/>
            <person name="Mardis E.R."/>
            <person name="Wilson R.K."/>
        </authorList>
    </citation>
    <scope>NUCLEOTIDE SEQUENCE [LARGE SCALE GENOMIC DNA]</scope>
    <source>
        <strain evidence="5 6">505</strain>
    </source>
</reference>
<evidence type="ECO:0000256" key="4">
    <source>
        <dbReference type="ARBA" id="ARBA00022842"/>
    </source>
</evidence>
<accession>J6JPZ8</accession>
<dbReference type="Pfam" id="PF00702">
    <property type="entry name" value="Hydrolase"/>
    <property type="match status" value="1"/>
</dbReference>
<evidence type="ECO:0000313" key="6">
    <source>
        <dbReference type="Proteomes" id="UP000006403"/>
    </source>
</evidence>
<proteinExistence type="predicted"/>
<dbReference type="InterPro" id="IPR023198">
    <property type="entry name" value="PGP-like_dom2"/>
</dbReference>
<dbReference type="Gene3D" id="1.10.150.240">
    <property type="entry name" value="Putative phosphatase, domain 2"/>
    <property type="match status" value="1"/>
</dbReference>
<dbReference type="InterPro" id="IPR023214">
    <property type="entry name" value="HAD_sf"/>
</dbReference>
<organism evidence="5 6">
    <name type="scientific">Enterococcus faecium 505</name>
    <dbReference type="NCBI Taxonomy" id="1134806"/>
    <lineage>
        <taxon>Bacteria</taxon>
        <taxon>Bacillati</taxon>
        <taxon>Bacillota</taxon>
        <taxon>Bacilli</taxon>
        <taxon>Lactobacillales</taxon>
        <taxon>Enterococcaceae</taxon>
        <taxon>Enterococcus</taxon>
    </lineage>
</organism>
<dbReference type="EMBL" id="AMBL01000090">
    <property type="protein sequence ID" value="EJY42968.1"/>
    <property type="molecule type" value="Genomic_DNA"/>
</dbReference>
<dbReference type="GO" id="GO:0046872">
    <property type="term" value="F:metal ion binding"/>
    <property type="evidence" value="ECO:0007669"/>
    <property type="project" value="UniProtKB-KW"/>
</dbReference>
<keyword evidence="3 5" id="KW-0378">Hydrolase</keyword>
<evidence type="ECO:0000313" key="5">
    <source>
        <dbReference type="EMBL" id="EJY42968.1"/>
    </source>
</evidence>
<evidence type="ECO:0000256" key="2">
    <source>
        <dbReference type="ARBA" id="ARBA00022723"/>
    </source>
</evidence>
<comment type="cofactor">
    <cofactor evidence="1">
        <name>Mg(2+)</name>
        <dbReference type="ChEBI" id="CHEBI:18420"/>
    </cofactor>
</comment>
<dbReference type="HOGENOM" id="CLU_045011_8_1_9"/>
<dbReference type="GO" id="GO:0016791">
    <property type="term" value="F:phosphatase activity"/>
    <property type="evidence" value="ECO:0007669"/>
    <property type="project" value="TreeGrafter"/>
</dbReference>
<dbReference type="GO" id="GO:0044281">
    <property type="term" value="P:small molecule metabolic process"/>
    <property type="evidence" value="ECO:0007669"/>
    <property type="project" value="UniProtKB-ARBA"/>
</dbReference>
<keyword evidence="4" id="KW-0460">Magnesium</keyword>